<dbReference type="SUPFAM" id="SSF47413">
    <property type="entry name" value="lambda repressor-like DNA-binding domains"/>
    <property type="match status" value="1"/>
</dbReference>
<dbReference type="PROSITE" id="PS50932">
    <property type="entry name" value="HTH_LACI_2"/>
    <property type="match status" value="1"/>
</dbReference>
<dbReference type="CDD" id="cd01544">
    <property type="entry name" value="PBP1_GalR"/>
    <property type="match status" value="1"/>
</dbReference>
<evidence type="ECO:0000313" key="6">
    <source>
        <dbReference type="EMBL" id="SIR35699.1"/>
    </source>
</evidence>
<reference evidence="6 7" key="1">
    <citation type="submission" date="2017-01" db="EMBL/GenBank/DDBJ databases">
        <authorList>
            <person name="Mah S.A."/>
            <person name="Swanson W.J."/>
            <person name="Moy G.W."/>
            <person name="Vacquier V.D."/>
        </authorList>
    </citation>
    <scope>NUCLEOTIDE SEQUENCE [LARGE SCALE GENOMIC DNA]</scope>
    <source>
        <strain evidence="6 7">NIO-1016</strain>
    </source>
</reference>
<dbReference type="InterPro" id="IPR046335">
    <property type="entry name" value="LacI/GalR-like_sensor"/>
</dbReference>
<dbReference type="Pfam" id="PF00356">
    <property type="entry name" value="LacI"/>
    <property type="match status" value="1"/>
</dbReference>
<dbReference type="SUPFAM" id="SSF53822">
    <property type="entry name" value="Periplasmic binding protein-like I"/>
    <property type="match status" value="1"/>
</dbReference>
<dbReference type="OrthoDB" id="43195at2"/>
<organism evidence="6 7">
    <name type="scientific">Domibacillus enclensis</name>
    <dbReference type="NCBI Taxonomy" id="1017273"/>
    <lineage>
        <taxon>Bacteria</taxon>
        <taxon>Bacillati</taxon>
        <taxon>Bacillota</taxon>
        <taxon>Bacilli</taxon>
        <taxon>Bacillales</taxon>
        <taxon>Bacillaceae</taxon>
        <taxon>Domibacillus</taxon>
    </lineage>
</organism>
<dbReference type="EMBL" id="FTLX01000007">
    <property type="protein sequence ID" value="SIR35699.1"/>
    <property type="molecule type" value="Genomic_DNA"/>
</dbReference>
<dbReference type="InterPro" id="IPR000843">
    <property type="entry name" value="HTH_LacI"/>
</dbReference>
<dbReference type="Gene3D" id="3.40.50.2300">
    <property type="match status" value="2"/>
</dbReference>
<keyword evidence="2" id="KW-0238">DNA-binding</keyword>
<name>A0A1N7A9K7_9BACI</name>
<accession>A0A1N7A9K7</accession>
<feature type="domain" description="HTH lacI-type" evidence="4">
    <location>
        <begin position="2"/>
        <end position="58"/>
    </location>
</feature>
<evidence type="ECO:0000313" key="8">
    <source>
        <dbReference type="Proteomes" id="UP000215545"/>
    </source>
</evidence>
<dbReference type="Pfam" id="PF13377">
    <property type="entry name" value="Peripla_BP_3"/>
    <property type="match status" value="1"/>
</dbReference>
<evidence type="ECO:0000259" key="4">
    <source>
        <dbReference type="PROSITE" id="PS50932"/>
    </source>
</evidence>
<evidence type="ECO:0000313" key="5">
    <source>
        <dbReference type="EMBL" id="OXS75746.1"/>
    </source>
</evidence>
<dbReference type="AlphaFoldDB" id="A0A1N7A9K7"/>
<dbReference type="STRING" id="1017273.SAMN05443094_107122"/>
<dbReference type="GO" id="GO:0003700">
    <property type="term" value="F:DNA-binding transcription factor activity"/>
    <property type="evidence" value="ECO:0007669"/>
    <property type="project" value="TreeGrafter"/>
</dbReference>
<dbReference type="Proteomes" id="UP000186385">
    <property type="component" value="Unassembled WGS sequence"/>
</dbReference>
<dbReference type="PANTHER" id="PTHR30146">
    <property type="entry name" value="LACI-RELATED TRANSCRIPTIONAL REPRESSOR"/>
    <property type="match status" value="1"/>
</dbReference>
<keyword evidence="8" id="KW-1185">Reference proteome</keyword>
<dbReference type="PRINTS" id="PR00036">
    <property type="entry name" value="HTHLACI"/>
</dbReference>
<sequence length="330" mass="37229">MATIKDIAAQAGVSIATVSRVLNYDPHLSVSAETKRKIFEAAEQLDYKKRRPAKKAVQETVALIHWYTEEEELNDLYYRSIRLGVENSCRENGIFVQKVLYDELHLVDKSSIKGIIAVGKYSAEQVQHLGEWTDQIVFVDFSPENEAFDSVVTNFSKVTEKALNYLWGSGLRRIGFIGGREQFQDQTGLVPDKREQTYKQFMLEKNSFLEEHVLIGTFSADDGYAMMKESIEKNGEALPDAFFAASDTLAIGALRALNEAGIPVPERVSLIGVNDISVSKYVYPPLTTIKVHTEFMGETAVQLLQEQWKEERIPKKVVLPSELIERGTTR</sequence>
<dbReference type="InterPro" id="IPR028082">
    <property type="entry name" value="Peripla_BP_I"/>
</dbReference>
<reference evidence="8" key="2">
    <citation type="submission" date="2017-03" db="EMBL/GenBank/DDBJ databases">
        <title>Bacillus sp. V-88(T) DSM27956, whole genome shotgun sequencing project.</title>
        <authorList>
            <person name="Dastager S.G."/>
            <person name="Neurgaonkar P.S."/>
            <person name="Dharne M.S."/>
        </authorList>
    </citation>
    <scope>NUCLEOTIDE SEQUENCE [LARGE SCALE GENOMIC DNA]</scope>
    <source>
        <strain evidence="8">DSM 25145</strain>
    </source>
</reference>
<evidence type="ECO:0000256" key="1">
    <source>
        <dbReference type="ARBA" id="ARBA00023015"/>
    </source>
</evidence>
<evidence type="ECO:0000256" key="3">
    <source>
        <dbReference type="ARBA" id="ARBA00023163"/>
    </source>
</evidence>
<gene>
    <name evidence="5" type="ORF">B1B05_14525</name>
    <name evidence="6" type="ORF">SAMN05443094_107122</name>
</gene>
<keyword evidence="3" id="KW-0804">Transcription</keyword>
<dbReference type="EMBL" id="MWSK01000007">
    <property type="protein sequence ID" value="OXS75746.1"/>
    <property type="molecule type" value="Genomic_DNA"/>
</dbReference>
<dbReference type="CDD" id="cd01392">
    <property type="entry name" value="HTH_LacI"/>
    <property type="match status" value="1"/>
</dbReference>
<evidence type="ECO:0000256" key="2">
    <source>
        <dbReference type="ARBA" id="ARBA00023125"/>
    </source>
</evidence>
<protein>
    <submittedName>
        <fullName evidence="5">LacI family transcriptional regulator</fullName>
    </submittedName>
    <submittedName>
        <fullName evidence="6">Transcriptional regulator, LacI family</fullName>
    </submittedName>
</protein>
<proteinExistence type="predicted"/>
<dbReference type="RefSeq" id="WP_045852110.1">
    <property type="nucleotide sequence ID" value="NZ_FTLX01000007.1"/>
</dbReference>
<dbReference type="InterPro" id="IPR010982">
    <property type="entry name" value="Lambda_DNA-bd_dom_sf"/>
</dbReference>
<dbReference type="Gene3D" id="1.10.260.40">
    <property type="entry name" value="lambda repressor-like DNA-binding domains"/>
    <property type="match status" value="1"/>
</dbReference>
<dbReference type="SMART" id="SM00354">
    <property type="entry name" value="HTH_LACI"/>
    <property type="match status" value="1"/>
</dbReference>
<evidence type="ECO:0000313" key="7">
    <source>
        <dbReference type="Proteomes" id="UP000186385"/>
    </source>
</evidence>
<dbReference type="Proteomes" id="UP000215545">
    <property type="component" value="Unassembled WGS sequence"/>
</dbReference>
<reference evidence="5" key="3">
    <citation type="submission" date="2017-03" db="EMBL/GenBank/DDBJ databases">
        <authorList>
            <person name="Dastager S.G."/>
            <person name="Neurgaonkar P.S."/>
            <person name="Dharne M.S."/>
        </authorList>
    </citation>
    <scope>NUCLEOTIDE SEQUENCE</scope>
    <source>
        <strain evidence="5">DSM 25145</strain>
    </source>
</reference>
<dbReference type="GO" id="GO:0000976">
    <property type="term" value="F:transcription cis-regulatory region binding"/>
    <property type="evidence" value="ECO:0007669"/>
    <property type="project" value="TreeGrafter"/>
</dbReference>
<dbReference type="PANTHER" id="PTHR30146:SF149">
    <property type="entry name" value="HTH-TYPE TRANSCRIPTIONAL REGULATOR EBGR"/>
    <property type="match status" value="1"/>
</dbReference>
<dbReference type="PROSITE" id="PS00356">
    <property type="entry name" value="HTH_LACI_1"/>
    <property type="match status" value="1"/>
</dbReference>
<keyword evidence="1" id="KW-0805">Transcription regulation</keyword>